<dbReference type="AlphaFoldDB" id="A0A917KTZ1"/>
<dbReference type="RefSeq" id="WP_229840634.1">
    <property type="nucleotide sequence ID" value="NZ_BMQA01000014.1"/>
</dbReference>
<accession>A0A917KTZ1</accession>
<evidence type="ECO:0000313" key="2">
    <source>
        <dbReference type="Proteomes" id="UP000657574"/>
    </source>
</evidence>
<sequence length="49" mass="5162">MNDFHPGRRRLLKMFGLGATATTAAILQADPVLAATLGYDEKTGVSPTS</sequence>
<protein>
    <submittedName>
        <fullName evidence="1">Uncharacterized protein</fullName>
    </submittedName>
</protein>
<name>A0A917KTZ1_9ACTN</name>
<dbReference type="Proteomes" id="UP000657574">
    <property type="component" value="Unassembled WGS sequence"/>
</dbReference>
<dbReference type="EMBL" id="BMQA01000014">
    <property type="protein sequence ID" value="GGJ29483.1"/>
    <property type="molecule type" value="Genomic_DNA"/>
</dbReference>
<dbReference type="InterPro" id="IPR006311">
    <property type="entry name" value="TAT_signal"/>
</dbReference>
<keyword evidence="2" id="KW-1185">Reference proteome</keyword>
<reference evidence="1" key="2">
    <citation type="submission" date="2020-09" db="EMBL/GenBank/DDBJ databases">
        <authorList>
            <person name="Sun Q."/>
            <person name="Ohkuma M."/>
        </authorList>
    </citation>
    <scope>NUCLEOTIDE SEQUENCE</scope>
    <source>
        <strain evidence="1">JCM 3086</strain>
    </source>
</reference>
<gene>
    <name evidence="1" type="ORF">GCM10010121_046000</name>
</gene>
<organism evidence="1 2">
    <name type="scientific">Streptomyces brasiliensis</name>
    <dbReference type="NCBI Taxonomy" id="1954"/>
    <lineage>
        <taxon>Bacteria</taxon>
        <taxon>Bacillati</taxon>
        <taxon>Actinomycetota</taxon>
        <taxon>Actinomycetes</taxon>
        <taxon>Kitasatosporales</taxon>
        <taxon>Streptomycetaceae</taxon>
        <taxon>Streptomyces</taxon>
    </lineage>
</organism>
<comment type="caution">
    <text evidence="1">The sequence shown here is derived from an EMBL/GenBank/DDBJ whole genome shotgun (WGS) entry which is preliminary data.</text>
</comment>
<proteinExistence type="predicted"/>
<dbReference type="PROSITE" id="PS51318">
    <property type="entry name" value="TAT"/>
    <property type="match status" value="1"/>
</dbReference>
<evidence type="ECO:0000313" key="1">
    <source>
        <dbReference type="EMBL" id="GGJ29483.1"/>
    </source>
</evidence>
<reference evidence="1" key="1">
    <citation type="journal article" date="2014" name="Int. J. Syst. Evol. Microbiol.">
        <title>Complete genome sequence of Corynebacterium casei LMG S-19264T (=DSM 44701T), isolated from a smear-ripened cheese.</title>
        <authorList>
            <consortium name="US DOE Joint Genome Institute (JGI-PGF)"/>
            <person name="Walter F."/>
            <person name="Albersmeier A."/>
            <person name="Kalinowski J."/>
            <person name="Ruckert C."/>
        </authorList>
    </citation>
    <scope>NUCLEOTIDE SEQUENCE</scope>
    <source>
        <strain evidence="1">JCM 3086</strain>
    </source>
</reference>